<keyword evidence="1" id="KW-0472">Membrane</keyword>
<evidence type="ECO:0000313" key="2">
    <source>
        <dbReference type="EMBL" id="MBK9984529.1"/>
    </source>
</evidence>
<feature type="transmembrane region" description="Helical" evidence="1">
    <location>
        <begin position="46"/>
        <end position="67"/>
    </location>
</feature>
<gene>
    <name evidence="2" type="ORF">IPP15_19550</name>
</gene>
<dbReference type="Pfam" id="PF14126">
    <property type="entry name" value="DUF4293"/>
    <property type="match status" value="1"/>
</dbReference>
<name>A0A9D7T1D3_9BACT</name>
<organism evidence="2 3">
    <name type="scientific">Candidatus Opimibacter skivensis</name>
    <dbReference type="NCBI Taxonomy" id="2982028"/>
    <lineage>
        <taxon>Bacteria</taxon>
        <taxon>Pseudomonadati</taxon>
        <taxon>Bacteroidota</taxon>
        <taxon>Saprospiria</taxon>
        <taxon>Saprospirales</taxon>
        <taxon>Saprospiraceae</taxon>
        <taxon>Candidatus Opimibacter</taxon>
    </lineage>
</organism>
<evidence type="ECO:0000256" key="1">
    <source>
        <dbReference type="SAM" id="Phobius"/>
    </source>
</evidence>
<protein>
    <submittedName>
        <fullName evidence="2">DUF4293 domain-containing protein</fullName>
    </submittedName>
</protein>
<keyword evidence="1" id="KW-0812">Transmembrane</keyword>
<accession>A0A9D7T1D3</accession>
<evidence type="ECO:0000313" key="3">
    <source>
        <dbReference type="Proteomes" id="UP000808337"/>
    </source>
</evidence>
<feature type="transmembrane region" description="Helical" evidence="1">
    <location>
        <begin position="114"/>
        <end position="131"/>
    </location>
</feature>
<dbReference type="InterPro" id="IPR025635">
    <property type="entry name" value="DUF4293"/>
</dbReference>
<keyword evidence="1" id="KW-1133">Transmembrane helix</keyword>
<comment type="caution">
    <text evidence="2">The sequence shown here is derived from an EMBL/GenBank/DDBJ whole genome shotgun (WGS) entry which is preliminary data.</text>
</comment>
<proteinExistence type="predicted"/>
<dbReference type="Proteomes" id="UP000808337">
    <property type="component" value="Unassembled WGS sequence"/>
</dbReference>
<dbReference type="AlphaFoldDB" id="A0A9D7T1D3"/>
<dbReference type="EMBL" id="JADKGY010000029">
    <property type="protein sequence ID" value="MBK9984529.1"/>
    <property type="molecule type" value="Genomic_DNA"/>
</dbReference>
<reference evidence="2 3" key="1">
    <citation type="submission" date="2020-10" db="EMBL/GenBank/DDBJ databases">
        <title>Connecting structure to function with the recovery of over 1000 high-quality activated sludge metagenome-assembled genomes encoding full-length rRNA genes using long-read sequencing.</title>
        <authorList>
            <person name="Singleton C.M."/>
            <person name="Petriglieri F."/>
            <person name="Kristensen J.M."/>
            <person name="Kirkegaard R.H."/>
            <person name="Michaelsen T.Y."/>
            <person name="Andersen M.H."/>
            <person name="Karst S.M."/>
            <person name="Dueholm M.S."/>
            <person name="Nielsen P.H."/>
            <person name="Albertsen M."/>
        </authorList>
    </citation>
    <scope>NUCLEOTIDE SEQUENCE [LARGE SCALE GENOMIC DNA]</scope>
    <source>
        <strain evidence="2">Ribe_18-Q3-R11-54_MAXAC.273</strain>
    </source>
</reference>
<sequence length="145" mass="16201">MIQRIQTLFLILTAGVFGVLFKLPFATSDKPSAQYLADKVYDITDHPALIGLTIIGAVMALISIFMFKNRKLQLKLGYFIIVMAILLPATAFLLFTRESASIDPTVHVFDQAGMFLPLGAILFAALANYFIRKDDKLVKSMDRLR</sequence>
<feature type="transmembrane region" description="Helical" evidence="1">
    <location>
        <begin position="7"/>
        <end position="26"/>
    </location>
</feature>
<feature type="transmembrane region" description="Helical" evidence="1">
    <location>
        <begin position="76"/>
        <end position="94"/>
    </location>
</feature>